<organism evidence="6 7">
    <name type="scientific">Luteimicrobium album</name>
    <dbReference type="NCBI Taxonomy" id="1054550"/>
    <lineage>
        <taxon>Bacteria</taxon>
        <taxon>Bacillati</taxon>
        <taxon>Actinomycetota</taxon>
        <taxon>Actinomycetes</taxon>
        <taxon>Micrococcales</taxon>
        <taxon>Luteimicrobium</taxon>
    </lineage>
</organism>
<gene>
    <name evidence="6" type="ORF">GCM10025864_20280</name>
</gene>
<keyword evidence="7" id="KW-1185">Reference proteome</keyword>
<dbReference type="EMBL" id="BSUK01000001">
    <property type="protein sequence ID" value="GMA24269.1"/>
    <property type="molecule type" value="Genomic_DNA"/>
</dbReference>
<evidence type="ECO:0000256" key="3">
    <source>
        <dbReference type="ARBA" id="ARBA00022989"/>
    </source>
</evidence>
<dbReference type="SUPFAM" id="SSF161098">
    <property type="entry name" value="MetI-like"/>
    <property type="match status" value="1"/>
</dbReference>
<protein>
    <submittedName>
        <fullName evidence="6">Uncharacterized protein</fullName>
    </submittedName>
</protein>
<comment type="caution">
    <text evidence="6">The sequence shown here is derived from an EMBL/GenBank/DDBJ whole genome shotgun (WGS) entry which is preliminary data.</text>
</comment>
<accession>A0ABQ6I2V2</accession>
<keyword evidence="4 5" id="KW-0472">Membrane</keyword>
<comment type="subcellular location">
    <subcellularLocation>
        <location evidence="1">Membrane</location>
        <topology evidence="1">Multi-pass membrane protein</topology>
    </subcellularLocation>
</comment>
<name>A0ABQ6I2V2_9MICO</name>
<sequence length="42" mass="4342">MFGTDWGATMAASTLFMLPVLLVFVVLQNRVTGGLTAGAVKG</sequence>
<evidence type="ECO:0000256" key="2">
    <source>
        <dbReference type="ARBA" id="ARBA00022692"/>
    </source>
</evidence>
<evidence type="ECO:0000256" key="4">
    <source>
        <dbReference type="ARBA" id="ARBA00023136"/>
    </source>
</evidence>
<evidence type="ECO:0000256" key="5">
    <source>
        <dbReference type="SAM" id="Phobius"/>
    </source>
</evidence>
<evidence type="ECO:0000256" key="1">
    <source>
        <dbReference type="ARBA" id="ARBA00004141"/>
    </source>
</evidence>
<evidence type="ECO:0000313" key="6">
    <source>
        <dbReference type="EMBL" id="GMA24269.1"/>
    </source>
</evidence>
<proteinExistence type="predicted"/>
<dbReference type="Proteomes" id="UP001157091">
    <property type="component" value="Unassembled WGS sequence"/>
</dbReference>
<dbReference type="InterPro" id="IPR035906">
    <property type="entry name" value="MetI-like_sf"/>
</dbReference>
<evidence type="ECO:0000313" key="7">
    <source>
        <dbReference type="Proteomes" id="UP001157091"/>
    </source>
</evidence>
<reference evidence="7" key="1">
    <citation type="journal article" date="2019" name="Int. J. Syst. Evol. Microbiol.">
        <title>The Global Catalogue of Microorganisms (GCM) 10K type strain sequencing project: providing services to taxonomists for standard genome sequencing and annotation.</title>
        <authorList>
            <consortium name="The Broad Institute Genomics Platform"/>
            <consortium name="The Broad Institute Genome Sequencing Center for Infectious Disease"/>
            <person name="Wu L."/>
            <person name="Ma J."/>
        </authorList>
    </citation>
    <scope>NUCLEOTIDE SEQUENCE [LARGE SCALE GENOMIC DNA]</scope>
    <source>
        <strain evidence="7">NBRC 106348</strain>
    </source>
</reference>
<feature type="transmembrane region" description="Helical" evidence="5">
    <location>
        <begin position="6"/>
        <end position="27"/>
    </location>
</feature>
<keyword evidence="2 5" id="KW-0812">Transmembrane</keyword>
<keyword evidence="3 5" id="KW-1133">Transmembrane helix</keyword>